<dbReference type="Proteomes" id="UP000294619">
    <property type="component" value="Unassembled WGS sequence"/>
</dbReference>
<dbReference type="InterPro" id="IPR009057">
    <property type="entry name" value="Homeodomain-like_sf"/>
</dbReference>
<accession>A0A4R3XX03</accession>
<dbReference type="EMBL" id="SMCP01000013">
    <property type="protein sequence ID" value="TCV83856.1"/>
    <property type="molecule type" value="Genomic_DNA"/>
</dbReference>
<evidence type="ECO:0000313" key="1">
    <source>
        <dbReference type="EMBL" id="TCV83856.1"/>
    </source>
</evidence>
<evidence type="ECO:0008006" key="3">
    <source>
        <dbReference type="Google" id="ProtNLM"/>
    </source>
</evidence>
<dbReference type="AlphaFoldDB" id="A0A4R3XX03"/>
<sequence length="276" mass="31803">MDIKLHLNATTTPKIRAYIQQSSKSENELAQELGVSLQTIRKWRNRSDIWDRSHTPNKIRRTLSAEQEILLVYLRRHLNLSLDELVEAVRMLINSQASRAGISRVLKKQDVGRISRNALPTEIGHVHFDFVCLPKALSPEADYLLVLIEKMTGFISFACLDEKMERKQNIIDYFKSDLLFDIKTIEISSNNKLAIDFARNLCKKNKIQINKSILIDVDFSKDFTKLVSGELTDSRLGFDALLLIYEEYLNIELARSRLNKLPPLQYINSIVNRGNN</sequence>
<comment type="caution">
    <text evidence="1">The sequence shown here is derived from an EMBL/GenBank/DDBJ whole genome shotgun (WGS) entry which is preliminary data.</text>
</comment>
<protein>
    <recommendedName>
        <fullName evidence="3">Homeodomain-like domain-containing protein</fullName>
    </recommendedName>
</protein>
<dbReference type="RefSeq" id="WP_132967998.1">
    <property type="nucleotide sequence ID" value="NZ_LEKL01000011.1"/>
</dbReference>
<reference evidence="1 2" key="1">
    <citation type="submission" date="2019-03" db="EMBL/GenBank/DDBJ databases">
        <title>Genomic Encyclopedia of Type Strains, Phase IV (KMG-IV): sequencing the most valuable type-strain genomes for metagenomic binning, comparative biology and taxonomic classification.</title>
        <authorList>
            <person name="Goeker M."/>
        </authorList>
    </citation>
    <scope>NUCLEOTIDE SEQUENCE [LARGE SCALE GENOMIC DNA]</scope>
    <source>
        <strain evidence="1 2">DSM 28140</strain>
    </source>
</reference>
<proteinExistence type="predicted"/>
<dbReference type="SUPFAM" id="SSF46689">
    <property type="entry name" value="Homeodomain-like"/>
    <property type="match status" value="1"/>
</dbReference>
<organism evidence="1 2">
    <name type="scientific">Testudinibacter aquarius</name>
    <dbReference type="NCBI Taxonomy" id="1524974"/>
    <lineage>
        <taxon>Bacteria</taxon>
        <taxon>Pseudomonadati</taxon>
        <taxon>Pseudomonadota</taxon>
        <taxon>Gammaproteobacteria</taxon>
        <taxon>Pasteurellales</taxon>
        <taxon>Pasteurellaceae</taxon>
        <taxon>Testudinibacter</taxon>
    </lineage>
</organism>
<evidence type="ECO:0000313" key="2">
    <source>
        <dbReference type="Proteomes" id="UP000294619"/>
    </source>
</evidence>
<name>A0A4R3XX03_9PAST</name>
<gene>
    <name evidence="1" type="ORF">EDC16_11357</name>
</gene>